<sequence length="354" mass="38560">MLDALAWFGLGSGASVRDLKRAYAQRLKAARPDEDPAGFQQLRAMYEAACWMIDDDADVAVMPANQAIHAPIGAVVSPEPDASAQSIDTLHPALLAFGRADDAAGLRTWLLAQDVLWSLKHKGEAASDIATMLWEELPPFGEHAFDVLAGFFDEWQIDRGRDPVQVALLRETLIVRWYLLPEHASDLARAMIDRHLAATPRAANAWVRQLKRPFARWQVLLFSLIPGVPTRLHALLQWLGVSRIALPPEIDPRQVTFWNAAGNRTVLSEPRTLVGLSRAAAYAFATTLPFAHTMANAIAFAMNTAGIAFAYALGWFAVAMTSESRRGPAAPLVLPGLMFGLLCAASMMKGCLAG</sequence>
<keyword evidence="1" id="KW-0472">Membrane</keyword>
<keyword evidence="1" id="KW-0812">Transmembrane</keyword>
<reference evidence="2 3" key="1">
    <citation type="submission" date="2021-03" db="EMBL/GenBank/DDBJ databases">
        <title>Complete Genome Sequences of Two Lysobacter Strains Isolated from Sea Water (Lysobacter caseinilyticus) and Soil (Lysobacter helvus) in South Korea.</title>
        <authorList>
            <person name="Watanabe Y."/>
            <person name="Arakawa K."/>
        </authorList>
    </citation>
    <scope>NUCLEOTIDE SEQUENCE [LARGE SCALE GENOMIC DNA]</scope>
    <source>
        <strain evidence="2 3">KVB24</strain>
    </source>
</reference>
<gene>
    <name evidence="2" type="ORF">LYSCAS_13070</name>
</gene>
<evidence type="ECO:0000313" key="2">
    <source>
        <dbReference type="EMBL" id="BCT92283.1"/>
    </source>
</evidence>
<keyword evidence="1" id="KW-1133">Transmembrane helix</keyword>
<organism evidence="2 3">
    <name type="scientific">Noviluteimonas caseinilytica</name>
    <dbReference type="NCBI Taxonomy" id="2675101"/>
    <lineage>
        <taxon>Bacteria</taxon>
        <taxon>Pseudomonadati</taxon>
        <taxon>Pseudomonadota</taxon>
        <taxon>Gammaproteobacteria</taxon>
        <taxon>Lysobacterales</taxon>
        <taxon>Lysobacteraceae</taxon>
        <taxon>Noviluteimonas</taxon>
    </lineage>
</organism>
<evidence type="ECO:0000256" key="1">
    <source>
        <dbReference type="SAM" id="Phobius"/>
    </source>
</evidence>
<dbReference type="Proteomes" id="UP000681317">
    <property type="component" value="Chromosome"/>
</dbReference>
<evidence type="ECO:0008006" key="4">
    <source>
        <dbReference type="Google" id="ProtNLM"/>
    </source>
</evidence>
<keyword evidence="3" id="KW-1185">Reference proteome</keyword>
<accession>A0ABM7Q4W2</accession>
<evidence type="ECO:0000313" key="3">
    <source>
        <dbReference type="Proteomes" id="UP000681317"/>
    </source>
</evidence>
<proteinExistence type="predicted"/>
<dbReference type="EMBL" id="AP024545">
    <property type="protein sequence ID" value="BCT92283.1"/>
    <property type="molecule type" value="Genomic_DNA"/>
</dbReference>
<dbReference type="RefSeq" id="WP_213436933.1">
    <property type="nucleotide sequence ID" value="NZ_AP024545.1"/>
</dbReference>
<feature type="transmembrane region" description="Helical" evidence="1">
    <location>
        <begin position="330"/>
        <end position="348"/>
    </location>
</feature>
<protein>
    <recommendedName>
        <fullName evidence="4">J domain-containing protein</fullName>
    </recommendedName>
</protein>
<name>A0ABM7Q4W2_9GAMM</name>
<feature type="transmembrane region" description="Helical" evidence="1">
    <location>
        <begin position="297"/>
        <end position="318"/>
    </location>
</feature>